<dbReference type="AlphaFoldDB" id="A0A8T0IBU6"/>
<dbReference type="Proteomes" id="UP000822688">
    <property type="component" value="Chromosome 4"/>
</dbReference>
<protein>
    <submittedName>
        <fullName evidence="2">Uncharacterized protein</fullName>
    </submittedName>
</protein>
<proteinExistence type="predicted"/>
<keyword evidence="1" id="KW-1133">Transmembrane helix</keyword>
<feature type="transmembrane region" description="Helical" evidence="1">
    <location>
        <begin position="152"/>
        <end position="175"/>
    </location>
</feature>
<keyword evidence="1" id="KW-0472">Membrane</keyword>
<evidence type="ECO:0000313" key="3">
    <source>
        <dbReference type="Proteomes" id="UP000822688"/>
    </source>
</evidence>
<gene>
    <name evidence="2" type="ORF">KC19_4G175400</name>
</gene>
<dbReference type="EMBL" id="CM026424">
    <property type="protein sequence ID" value="KAG0580465.1"/>
    <property type="molecule type" value="Genomic_DNA"/>
</dbReference>
<reference evidence="2" key="1">
    <citation type="submission" date="2020-06" db="EMBL/GenBank/DDBJ databases">
        <title>WGS assembly of Ceratodon purpureus strain R40.</title>
        <authorList>
            <person name="Carey S.B."/>
            <person name="Jenkins J."/>
            <person name="Shu S."/>
            <person name="Lovell J.T."/>
            <person name="Sreedasyam A."/>
            <person name="Maumus F."/>
            <person name="Tiley G.P."/>
            <person name="Fernandez-Pozo N."/>
            <person name="Barry K."/>
            <person name="Chen C."/>
            <person name="Wang M."/>
            <person name="Lipzen A."/>
            <person name="Daum C."/>
            <person name="Saski C.A."/>
            <person name="Payton A.C."/>
            <person name="Mcbreen J.C."/>
            <person name="Conrad R.E."/>
            <person name="Kollar L.M."/>
            <person name="Olsson S."/>
            <person name="Huttunen S."/>
            <person name="Landis J.B."/>
            <person name="Wickett N.J."/>
            <person name="Johnson M.G."/>
            <person name="Rensing S.A."/>
            <person name="Grimwood J."/>
            <person name="Schmutz J."/>
            <person name="Mcdaniel S.F."/>
        </authorList>
    </citation>
    <scope>NUCLEOTIDE SEQUENCE</scope>
    <source>
        <strain evidence="2">R40</strain>
    </source>
</reference>
<organism evidence="2 3">
    <name type="scientific">Ceratodon purpureus</name>
    <name type="common">Fire moss</name>
    <name type="synonym">Dicranum purpureum</name>
    <dbReference type="NCBI Taxonomy" id="3225"/>
    <lineage>
        <taxon>Eukaryota</taxon>
        <taxon>Viridiplantae</taxon>
        <taxon>Streptophyta</taxon>
        <taxon>Embryophyta</taxon>
        <taxon>Bryophyta</taxon>
        <taxon>Bryophytina</taxon>
        <taxon>Bryopsida</taxon>
        <taxon>Dicranidae</taxon>
        <taxon>Pseudoditrichales</taxon>
        <taxon>Ditrichaceae</taxon>
        <taxon>Ceratodon</taxon>
    </lineage>
</organism>
<comment type="caution">
    <text evidence="2">The sequence shown here is derived from an EMBL/GenBank/DDBJ whole genome shotgun (WGS) entry which is preliminary data.</text>
</comment>
<accession>A0A8T0IBU6</accession>
<keyword evidence="1" id="KW-0812">Transmembrane</keyword>
<evidence type="ECO:0000313" key="2">
    <source>
        <dbReference type="EMBL" id="KAG0580465.1"/>
    </source>
</evidence>
<sequence length="185" mass="19317">MGGSVVRGLLSTRHSSSLVCLTAHSFLPSSSSWPGSAGAGAVTFVRRARFGCIRVREHAELGLGSGLRLGRSLLGVRALSGGRRGGGADALGVGVSKMSRRDPVVCSPSASSSAAEASSSSENVQAMPKVRVMKLLIAMCLRGCVKFGKGIGFGWIFGNLNFLVIFEILSILNIIRVFSVGDEYV</sequence>
<evidence type="ECO:0000256" key="1">
    <source>
        <dbReference type="SAM" id="Phobius"/>
    </source>
</evidence>
<keyword evidence="3" id="KW-1185">Reference proteome</keyword>
<name>A0A8T0IBU6_CERPU</name>